<dbReference type="PANTHER" id="PTHR43318">
    <property type="entry name" value="UDP-N-ACETYLGLUCOSAMINE 4,6-DEHYDRATASE"/>
    <property type="match status" value="1"/>
</dbReference>
<dbReference type="CDD" id="cd05237">
    <property type="entry name" value="UDP_invert_4-6DH_SDR_e"/>
    <property type="match status" value="1"/>
</dbReference>
<dbReference type="Gene3D" id="3.40.50.720">
    <property type="entry name" value="NAD(P)-binding Rossmann-like Domain"/>
    <property type="match status" value="2"/>
</dbReference>
<gene>
    <name evidence="4" type="ORF">NUH88_03630</name>
</gene>
<proteinExistence type="inferred from homology"/>
<evidence type="ECO:0000256" key="1">
    <source>
        <dbReference type="ARBA" id="ARBA00007430"/>
    </source>
</evidence>
<keyword evidence="2" id="KW-1133">Transmembrane helix</keyword>
<accession>A0A9J7AX18</accession>
<comment type="similarity">
    <text evidence="1">Belongs to the polysaccharide synthase family.</text>
</comment>
<dbReference type="EMBL" id="CP102480">
    <property type="protein sequence ID" value="UUX50796.1"/>
    <property type="molecule type" value="Genomic_DNA"/>
</dbReference>
<evidence type="ECO:0000313" key="4">
    <source>
        <dbReference type="EMBL" id="UUX50796.1"/>
    </source>
</evidence>
<protein>
    <submittedName>
        <fullName evidence="4">Polysaccharide biosynthesis protein</fullName>
    </submittedName>
</protein>
<feature type="transmembrane region" description="Helical" evidence="2">
    <location>
        <begin position="78"/>
        <end position="96"/>
    </location>
</feature>
<dbReference type="Proteomes" id="UP001060336">
    <property type="component" value="Chromosome"/>
</dbReference>
<dbReference type="InterPro" id="IPR036291">
    <property type="entry name" value="NAD(P)-bd_dom_sf"/>
</dbReference>
<dbReference type="AlphaFoldDB" id="A0A9J7AX18"/>
<dbReference type="SUPFAM" id="SSF51735">
    <property type="entry name" value="NAD(P)-binding Rossmann-fold domains"/>
    <property type="match status" value="2"/>
</dbReference>
<evidence type="ECO:0000256" key="2">
    <source>
        <dbReference type="SAM" id="Phobius"/>
    </source>
</evidence>
<reference evidence="4" key="1">
    <citation type="submission" date="2022-08" db="EMBL/GenBank/DDBJ databases">
        <title>Nisaea acidiphila sp. nov., isolated from a marine algal debris and emended description of the genus Nisaea Urios et al. 2008.</title>
        <authorList>
            <person name="Kwon K."/>
        </authorList>
    </citation>
    <scope>NUCLEOTIDE SEQUENCE</scope>
    <source>
        <strain evidence="4">MEBiC11861</strain>
    </source>
</reference>
<dbReference type="InterPro" id="IPR051203">
    <property type="entry name" value="Polysaccharide_Synthase-Rel"/>
</dbReference>
<keyword evidence="5" id="KW-1185">Reference proteome</keyword>
<sequence length="642" mass="69780">MFGSKRSLLTYLHDVGMAALSFLISLTLRLGQDILIWPREVVVFGLAAFTGVSALVFLSMRLDRTVWRYASMSDLSRIVRAVVLCITLFLAVQFLATRLDDFPRSFLVIEFFVLTLLLAGPRFAYRLVKDGAFSSLFERNAASRVPVLLIGAGDGTDAFIREMGRERDAPYRVVGIVDDRGGRVGRAIRGVPVLGTLNELDAVVAELRRKDTAPQRLVITRQSIDGAVVRELLDKANDLGLAVGRMPRMASLEGAEHRAETVREVSVEDLLGRPQKVLDRKGVANLISGRRILVTGAGGTIGGELSRQIAALGPAELALMDMGEYPLYQIDLEISERYPDLPRRALLTDVRDTDALNASFAEFAPDIVFHAAALKHVPLVEANPVDGVLTNVIGTRNVADAVARHGVKAMVLISTDKAVNPTNVMGATKRSAEAYCQAKDREQAEKGGPRYVTVRFGNVLGSTGSVIPLFRRQIARGGPVTVTHPDMTRYFMTVREAVELVLQAAAFDAGLDAATRENGAICVLDMGEPVKIVDLARQMIRLSGFMPDQDIPIEFTGPRPGEKLYEELFHDAESLRPTAIDGIRTASPRTADLAVISRALEEIEAAGGQREAEQVLTLLSRLVPEFSGRAEGAAGMAVRSQA</sequence>
<dbReference type="Pfam" id="PF02719">
    <property type="entry name" value="Polysacc_synt_2"/>
    <property type="match status" value="1"/>
</dbReference>
<keyword evidence="2" id="KW-0812">Transmembrane</keyword>
<dbReference type="PANTHER" id="PTHR43318:SF1">
    <property type="entry name" value="POLYSACCHARIDE BIOSYNTHESIS PROTEIN EPSC-RELATED"/>
    <property type="match status" value="1"/>
</dbReference>
<name>A0A9J7AX18_9PROT</name>
<feature type="domain" description="Polysaccharide biosynthesis protein CapD-like" evidence="3">
    <location>
        <begin position="292"/>
        <end position="585"/>
    </location>
</feature>
<dbReference type="InterPro" id="IPR003869">
    <property type="entry name" value="Polysac_CapD-like"/>
</dbReference>
<keyword evidence="2" id="KW-0472">Membrane</keyword>
<evidence type="ECO:0000313" key="5">
    <source>
        <dbReference type="Proteomes" id="UP001060336"/>
    </source>
</evidence>
<organism evidence="4 5">
    <name type="scientific">Nisaea acidiphila</name>
    <dbReference type="NCBI Taxonomy" id="1862145"/>
    <lineage>
        <taxon>Bacteria</taxon>
        <taxon>Pseudomonadati</taxon>
        <taxon>Pseudomonadota</taxon>
        <taxon>Alphaproteobacteria</taxon>
        <taxon>Rhodospirillales</taxon>
        <taxon>Thalassobaculaceae</taxon>
        <taxon>Nisaea</taxon>
    </lineage>
</organism>
<dbReference type="RefSeq" id="WP_257770027.1">
    <property type="nucleotide sequence ID" value="NZ_CP102480.1"/>
</dbReference>
<feature type="transmembrane region" description="Helical" evidence="2">
    <location>
        <begin position="41"/>
        <end position="58"/>
    </location>
</feature>
<evidence type="ECO:0000259" key="3">
    <source>
        <dbReference type="Pfam" id="PF02719"/>
    </source>
</evidence>
<dbReference type="KEGG" id="naci:NUH88_03630"/>
<dbReference type="Pfam" id="PF13727">
    <property type="entry name" value="CoA_binding_3"/>
    <property type="match status" value="1"/>
</dbReference>